<sequence length="328" mass="37801">MSYNLILNSHHDLNVALDKIKKDIQEKKLKDYVIILGDSVFYGSPGKSEDTFNAVIERELDGGKSQPIYNLSLPASQTGDIYAMLLKLDQYGISTDHLIFNVRYASFVPRYSYESALFWWLDDLHSLDLEAYQRSLPLEATDKPAIKPYAKFKNELENVLMPYFNLYAYKDYLNESVNNEWVRKTGGVVASDELGPSIPWYEKDTKDELEQPEIQKAFSDAPMDLTEQNVDIYFINKIIAHQKMKDTLLVMTGTNHSLMKPLIEKPGYQENARKINDYLSSLPIPFLNLEGSIPDHLFTDHTHLIAEGYKELGRLVWDAYKSEERHKS</sequence>
<evidence type="ECO:0000313" key="2">
    <source>
        <dbReference type="Proteomes" id="UP000093309"/>
    </source>
</evidence>
<dbReference type="STRING" id="512399.A8709_11425"/>
<evidence type="ECO:0000313" key="1">
    <source>
        <dbReference type="EMBL" id="OCT14775.1"/>
    </source>
</evidence>
<dbReference type="AlphaFoldDB" id="A0A1C1A2L1"/>
<gene>
    <name evidence="1" type="ORF">A8709_11425</name>
</gene>
<proteinExistence type="predicted"/>
<accession>A0A1C1A2L1</accession>
<dbReference type="EMBL" id="LYPC01000016">
    <property type="protein sequence ID" value="OCT14775.1"/>
    <property type="molecule type" value="Genomic_DNA"/>
</dbReference>
<reference evidence="2" key="1">
    <citation type="submission" date="2016-05" db="EMBL/GenBank/DDBJ databases">
        <title>Paenibacillus oryzae. sp. nov., isolated from the rice root.</title>
        <authorList>
            <person name="Zhang J."/>
            <person name="Zhang X."/>
        </authorList>
    </citation>
    <scope>NUCLEOTIDE SEQUENCE [LARGE SCALE GENOMIC DNA]</scope>
    <source>
        <strain evidence="2">KCTC13222</strain>
    </source>
</reference>
<comment type="caution">
    <text evidence="1">The sequence shown here is derived from an EMBL/GenBank/DDBJ whole genome shotgun (WGS) entry which is preliminary data.</text>
</comment>
<organism evidence="1 2">
    <name type="scientific">Paenibacillus pectinilyticus</name>
    <dbReference type="NCBI Taxonomy" id="512399"/>
    <lineage>
        <taxon>Bacteria</taxon>
        <taxon>Bacillati</taxon>
        <taxon>Bacillota</taxon>
        <taxon>Bacilli</taxon>
        <taxon>Bacillales</taxon>
        <taxon>Paenibacillaceae</taxon>
        <taxon>Paenibacillus</taxon>
    </lineage>
</organism>
<keyword evidence="2" id="KW-1185">Reference proteome</keyword>
<name>A0A1C1A2L1_9BACL</name>
<dbReference type="Proteomes" id="UP000093309">
    <property type="component" value="Unassembled WGS sequence"/>
</dbReference>
<protein>
    <submittedName>
        <fullName evidence="1">Uncharacterized protein</fullName>
    </submittedName>
</protein>